<dbReference type="Gene3D" id="3.40.630.30">
    <property type="match status" value="1"/>
</dbReference>
<dbReference type="SUPFAM" id="SSF55729">
    <property type="entry name" value="Acyl-CoA N-acyltransferases (Nat)"/>
    <property type="match status" value="1"/>
</dbReference>
<evidence type="ECO:0000259" key="1">
    <source>
        <dbReference type="PROSITE" id="PS51186"/>
    </source>
</evidence>
<dbReference type="Proteomes" id="UP000295292">
    <property type="component" value="Unassembled WGS sequence"/>
</dbReference>
<evidence type="ECO:0000313" key="2">
    <source>
        <dbReference type="EMBL" id="TDQ77944.1"/>
    </source>
</evidence>
<dbReference type="OrthoDB" id="758560at2"/>
<dbReference type="GO" id="GO:0016747">
    <property type="term" value="F:acyltransferase activity, transferring groups other than amino-acyl groups"/>
    <property type="evidence" value="ECO:0007669"/>
    <property type="project" value="InterPro"/>
</dbReference>
<dbReference type="PROSITE" id="PS51186">
    <property type="entry name" value="GNAT"/>
    <property type="match status" value="1"/>
</dbReference>
<sequence length="170" mass="19935">MQIKNSTKEDIEAIFRLYKIATDFQKTRFTVHWPEFDRNLVENEIKEKRQWKIEIEGKTACIFATTFDDPQIWEERNGDAAMYIHRIATNPDFRGQNLVLQIVNWAKGYASENKKQYIRMDTVGENTKLIAYYGKCGFDYLGPLKLKNTEGLPAHYDKATVSLFEINLKK</sequence>
<keyword evidence="3" id="KW-1185">Reference proteome</keyword>
<reference evidence="2 3" key="1">
    <citation type="submission" date="2019-03" db="EMBL/GenBank/DDBJ databases">
        <title>Genomic Encyclopedia of Archaeal and Bacterial Type Strains, Phase II (KMG-II): from individual species to whole genera.</title>
        <authorList>
            <person name="Goeker M."/>
        </authorList>
    </citation>
    <scope>NUCLEOTIDE SEQUENCE [LARGE SCALE GENOMIC DNA]</scope>
    <source>
        <strain evidence="2 3">DSM 28353</strain>
    </source>
</reference>
<dbReference type="CDD" id="cd04301">
    <property type="entry name" value="NAT_SF"/>
    <property type="match status" value="1"/>
</dbReference>
<evidence type="ECO:0000313" key="3">
    <source>
        <dbReference type="Proteomes" id="UP000295292"/>
    </source>
</evidence>
<name>A0A4R6WJ06_9SPHI</name>
<keyword evidence="2" id="KW-0808">Transferase</keyword>
<proteinExistence type="predicted"/>
<organism evidence="2 3">
    <name type="scientific">Sphingobacterium yanglingense</name>
    <dbReference type="NCBI Taxonomy" id="1437280"/>
    <lineage>
        <taxon>Bacteria</taxon>
        <taxon>Pseudomonadati</taxon>
        <taxon>Bacteroidota</taxon>
        <taxon>Sphingobacteriia</taxon>
        <taxon>Sphingobacteriales</taxon>
        <taxon>Sphingobacteriaceae</taxon>
        <taxon>Sphingobacterium</taxon>
    </lineage>
</organism>
<dbReference type="AlphaFoldDB" id="A0A4R6WJ06"/>
<protein>
    <submittedName>
        <fullName evidence="2">Acetyltransferase (GNAT) family protein</fullName>
    </submittedName>
</protein>
<dbReference type="EMBL" id="SNYV01000013">
    <property type="protein sequence ID" value="TDQ77944.1"/>
    <property type="molecule type" value="Genomic_DNA"/>
</dbReference>
<feature type="domain" description="N-acetyltransferase" evidence="1">
    <location>
        <begin position="1"/>
        <end position="159"/>
    </location>
</feature>
<dbReference type="InterPro" id="IPR000182">
    <property type="entry name" value="GNAT_dom"/>
</dbReference>
<dbReference type="Pfam" id="PF00583">
    <property type="entry name" value="Acetyltransf_1"/>
    <property type="match status" value="1"/>
</dbReference>
<comment type="caution">
    <text evidence="2">The sequence shown here is derived from an EMBL/GenBank/DDBJ whole genome shotgun (WGS) entry which is preliminary data.</text>
</comment>
<accession>A0A4R6WJ06</accession>
<gene>
    <name evidence="2" type="ORF">CLV99_1917</name>
</gene>
<dbReference type="InterPro" id="IPR016181">
    <property type="entry name" value="Acyl_CoA_acyltransferase"/>
</dbReference>